<organism evidence="3 4">
    <name type="scientific">Steroidobacter gossypii</name>
    <dbReference type="NCBI Taxonomy" id="2805490"/>
    <lineage>
        <taxon>Bacteria</taxon>
        <taxon>Pseudomonadati</taxon>
        <taxon>Pseudomonadota</taxon>
        <taxon>Gammaproteobacteria</taxon>
        <taxon>Steroidobacterales</taxon>
        <taxon>Steroidobacteraceae</taxon>
        <taxon>Steroidobacter</taxon>
    </lineage>
</organism>
<dbReference type="InterPro" id="IPR058712">
    <property type="entry name" value="SRA_ScoMcrA"/>
</dbReference>
<name>A0ABS1WY11_9GAMM</name>
<dbReference type="SMART" id="SM00507">
    <property type="entry name" value="HNHc"/>
    <property type="match status" value="1"/>
</dbReference>
<proteinExistence type="predicted"/>
<dbReference type="CDD" id="cd00085">
    <property type="entry name" value="HNHc"/>
    <property type="match status" value="1"/>
</dbReference>
<evidence type="ECO:0000313" key="3">
    <source>
        <dbReference type="EMBL" id="MBM0105822.1"/>
    </source>
</evidence>
<keyword evidence="3" id="KW-0378">Hydrolase</keyword>
<feature type="domain" description="HNH nuclease" evidence="2">
    <location>
        <begin position="281"/>
        <end position="340"/>
    </location>
</feature>
<keyword evidence="3" id="KW-0255">Endonuclease</keyword>
<dbReference type="InterPro" id="IPR058807">
    <property type="entry name" value="ScoMcrA_N"/>
</dbReference>
<sequence length="386" mass="42770">MANLTSRDAVLAALAECDALGRDVFLKRYGFKYSRLYPLRYNERVYDSKAIAGVAYGKQHGTPLRAGEFSGGLATVIPALKRLGFDADVAPHPLSRLGIGATYERKHLIEMFGGQLQSGIWTPREFPVVLLFSGKSGEQYGYKDQWTSDGVFRYTGEGQSGDMTFDKGNRAIRDHRSDKKDLLLFEDLGKGKGVRFAGVFECMSWSIVEGKSKRETSRKLIVFDLVPVATAATATPKPLPIPERAVSLSELRQRAYDAATIPAANGSARATRQTWYARSEQVRQYVLGRANGTCEACDQVAPFKRRDGTPYLEPHHTTRLADEGLDHPASVGAICPTCHRRIHSGEDGVAWNERLVKRITAKEQRFGPSTSEFSNPEAASPMHRRE</sequence>
<dbReference type="Proteomes" id="UP000661077">
    <property type="component" value="Unassembled WGS sequence"/>
</dbReference>
<evidence type="ECO:0000313" key="4">
    <source>
        <dbReference type="Proteomes" id="UP000661077"/>
    </source>
</evidence>
<evidence type="ECO:0000256" key="1">
    <source>
        <dbReference type="SAM" id="MobiDB-lite"/>
    </source>
</evidence>
<keyword evidence="3" id="KW-0540">Nuclease</keyword>
<dbReference type="GO" id="GO:0004519">
    <property type="term" value="F:endonuclease activity"/>
    <property type="evidence" value="ECO:0007669"/>
    <property type="project" value="UniProtKB-KW"/>
</dbReference>
<dbReference type="EMBL" id="JAEVLS010000002">
    <property type="protein sequence ID" value="MBM0105822.1"/>
    <property type="molecule type" value="Genomic_DNA"/>
</dbReference>
<dbReference type="InterPro" id="IPR003615">
    <property type="entry name" value="HNH_nuc"/>
</dbReference>
<protein>
    <submittedName>
        <fullName evidence="3">HNH endonuclease</fullName>
    </submittedName>
</protein>
<dbReference type="Pfam" id="PF26345">
    <property type="entry name" value="ScoMcrA_N"/>
    <property type="match status" value="1"/>
</dbReference>
<feature type="region of interest" description="Disordered" evidence="1">
    <location>
        <begin position="362"/>
        <end position="386"/>
    </location>
</feature>
<evidence type="ECO:0000259" key="2">
    <source>
        <dbReference type="SMART" id="SM00507"/>
    </source>
</evidence>
<gene>
    <name evidence="3" type="ORF">JM946_13860</name>
</gene>
<dbReference type="RefSeq" id="WP_218042807.1">
    <property type="nucleotide sequence ID" value="NZ_JAEVLS010000002.1"/>
</dbReference>
<accession>A0ABS1WY11</accession>
<keyword evidence="4" id="KW-1185">Reference proteome</keyword>
<dbReference type="Pfam" id="PF26348">
    <property type="entry name" value="SRA_ScoMcrA"/>
    <property type="match status" value="1"/>
</dbReference>
<comment type="caution">
    <text evidence="3">The sequence shown here is derived from an EMBL/GenBank/DDBJ whole genome shotgun (WGS) entry which is preliminary data.</text>
</comment>
<reference evidence="3 4" key="1">
    <citation type="journal article" date="2021" name="Int. J. Syst. Evol. Microbiol.">
        <title>Steroidobacter gossypii sp. nov., isolated from soil of cotton cropping field.</title>
        <authorList>
            <person name="Huang R."/>
            <person name="Yang S."/>
            <person name="Zhen C."/>
            <person name="Liu W."/>
        </authorList>
    </citation>
    <scope>NUCLEOTIDE SEQUENCE [LARGE SCALE GENOMIC DNA]</scope>
    <source>
        <strain evidence="3 4">S1-65</strain>
    </source>
</reference>